<name>A0ABT9DU26_9PROT</name>
<reference evidence="1 2" key="1">
    <citation type="submission" date="2023-08" db="EMBL/GenBank/DDBJ databases">
        <title>The draft genome sequence of Paracraurococcus sp. LOR1-02.</title>
        <authorList>
            <person name="Kingkaew E."/>
            <person name="Tanasupawat S."/>
        </authorList>
    </citation>
    <scope>NUCLEOTIDE SEQUENCE [LARGE SCALE GENOMIC DNA]</scope>
    <source>
        <strain evidence="1 2">LOR1-02</strain>
    </source>
</reference>
<keyword evidence="2" id="KW-1185">Reference proteome</keyword>
<dbReference type="EMBL" id="JAUTWS010000002">
    <property type="protein sequence ID" value="MDO9707402.1"/>
    <property type="molecule type" value="Genomic_DNA"/>
</dbReference>
<protein>
    <submittedName>
        <fullName evidence="1">Uncharacterized protein</fullName>
    </submittedName>
</protein>
<comment type="caution">
    <text evidence="1">The sequence shown here is derived from an EMBL/GenBank/DDBJ whole genome shotgun (WGS) entry which is preliminary data.</text>
</comment>
<dbReference type="RefSeq" id="WP_305102267.1">
    <property type="nucleotide sequence ID" value="NZ_JAUTWS010000002.1"/>
</dbReference>
<gene>
    <name evidence="1" type="ORF">Q7A36_03525</name>
</gene>
<dbReference type="Proteomes" id="UP001243009">
    <property type="component" value="Unassembled WGS sequence"/>
</dbReference>
<organism evidence="1 2">
    <name type="scientific">Paracraurococcus lichenis</name>
    <dbReference type="NCBI Taxonomy" id="3064888"/>
    <lineage>
        <taxon>Bacteria</taxon>
        <taxon>Pseudomonadati</taxon>
        <taxon>Pseudomonadota</taxon>
        <taxon>Alphaproteobacteria</taxon>
        <taxon>Acetobacterales</taxon>
        <taxon>Roseomonadaceae</taxon>
        <taxon>Paracraurococcus</taxon>
    </lineage>
</organism>
<accession>A0ABT9DU26</accession>
<sequence length="141" mass="15808">MLAHEVLPEMAFTRAVAEQKIRGREETINEHLVKLLAFDVPPELRESWKRELVRKHFALLAAMRLKPNGRPIPERDFLAWLYADAFEGNEQGYTRALLGLHDYARNGLDIAAIARRVADFHGALAPRLAAGEDGADLIAAL</sequence>
<proteinExistence type="predicted"/>
<evidence type="ECO:0000313" key="1">
    <source>
        <dbReference type="EMBL" id="MDO9707402.1"/>
    </source>
</evidence>
<evidence type="ECO:0000313" key="2">
    <source>
        <dbReference type="Proteomes" id="UP001243009"/>
    </source>
</evidence>